<feature type="transmembrane region" description="Helical" evidence="1">
    <location>
        <begin position="64"/>
        <end position="81"/>
    </location>
</feature>
<keyword evidence="1" id="KW-0812">Transmembrane</keyword>
<keyword evidence="2" id="KW-0614">Plasmid</keyword>
<evidence type="ECO:0000256" key="1">
    <source>
        <dbReference type="SAM" id="Phobius"/>
    </source>
</evidence>
<gene>
    <name evidence="2" type="ORF">CUJ84_pRLN1001049</name>
</gene>
<organism evidence="2 3">
    <name type="scientific">Rhizobium leguminosarum</name>
    <dbReference type="NCBI Taxonomy" id="384"/>
    <lineage>
        <taxon>Bacteria</taxon>
        <taxon>Pseudomonadati</taxon>
        <taxon>Pseudomonadota</taxon>
        <taxon>Alphaproteobacteria</taxon>
        <taxon>Hyphomicrobiales</taxon>
        <taxon>Rhizobiaceae</taxon>
        <taxon>Rhizobium/Agrobacterium group</taxon>
        <taxon>Rhizobium</taxon>
    </lineage>
</organism>
<sequence length="406" mass="44962">MGFAQRDWASGRNDINSARSLSAAVLSFTSALRCYIGGPTPLSSLVLPSRPLSLARNVISTPNAYFWATPIILALAVFLFVSEAPGVIRDFQISQNPLTLENGDVQNGRCTTRKAVFTDCEARLVYSYGGRDYDTEVEVMFVDFHTGDYETGLVISADHPELATISLGLDMLWNRIITLTVFALLFGGMGLGMIFLAIRIWWVKGQLLRPAMLTPVPVEVTAFDRRRGVLSITYNDKIANDKTGRSAYTRMKNGEEPLIVGEANGKAIGLAVRHGNTALPVLLDDRLQRVTLTDDERNAALAPFAYQQESDRGVPVLIEDPKQAGVSIWRRLQVFFGMLLLIIVGVLGFWLWYVTTSTTPFQSPGMDINNLMPAPLNEWGCEQLKKRFGQDRAPLGCVADDYTSWK</sequence>
<feature type="transmembrane region" description="Helical" evidence="1">
    <location>
        <begin position="176"/>
        <end position="202"/>
    </location>
</feature>
<dbReference type="EMBL" id="CP025013">
    <property type="protein sequence ID" value="AUW46503.1"/>
    <property type="molecule type" value="Genomic_DNA"/>
</dbReference>
<keyword evidence="1" id="KW-1133">Transmembrane helix</keyword>
<keyword evidence="1" id="KW-0472">Membrane</keyword>
<feature type="transmembrane region" description="Helical" evidence="1">
    <location>
        <begin position="332"/>
        <end position="353"/>
    </location>
</feature>
<evidence type="ECO:0000313" key="3">
    <source>
        <dbReference type="Proteomes" id="UP000238523"/>
    </source>
</evidence>
<geneLocation type="plasmid" evidence="3">
    <name>prln1</name>
</geneLocation>
<proteinExistence type="predicted"/>
<dbReference type="AlphaFoldDB" id="A0A2K9ZE20"/>
<reference evidence="2 3" key="1">
    <citation type="submission" date="2017-11" db="EMBL/GenBank/DDBJ databases">
        <title>Complete genome of Rhizobium leguminosarum Norway, an ineffective micro-symbiont.</title>
        <authorList>
            <person name="Hoffrichter A."/>
            <person name="Liang J."/>
            <person name="Brachmann A."/>
            <person name="Marin M."/>
        </authorList>
    </citation>
    <scope>NUCLEOTIDE SEQUENCE [LARGE SCALE GENOMIC DNA]</scope>
    <source>
        <strain evidence="2 3">Norway</strain>
        <plasmid evidence="3">Plasmid prln1</plasmid>
    </source>
</reference>
<name>A0A2K9ZE20_RHILE</name>
<protein>
    <submittedName>
        <fullName evidence="2">Uncharacterized protein</fullName>
    </submittedName>
</protein>
<evidence type="ECO:0000313" key="2">
    <source>
        <dbReference type="EMBL" id="AUW46503.1"/>
    </source>
</evidence>
<dbReference type="Proteomes" id="UP000238523">
    <property type="component" value="Plasmid pRLN1"/>
</dbReference>
<accession>A0A2K9ZE20</accession>